<evidence type="ECO:0000313" key="1">
    <source>
        <dbReference type="EMBL" id="OWZ16830.1"/>
    </source>
</evidence>
<reference evidence="2" key="1">
    <citation type="submission" date="2017-03" db="EMBL/GenBank/DDBJ databases">
        <title>Phytopthora megakarya and P. palmivora, two closely related causual agents of cacao black pod achieved similar genome size and gene model numbers by different mechanisms.</title>
        <authorList>
            <person name="Ali S."/>
            <person name="Shao J."/>
            <person name="Larry D.J."/>
            <person name="Kronmiller B."/>
            <person name="Shen D."/>
            <person name="Strem M.D."/>
            <person name="Melnick R.L."/>
            <person name="Guiltinan M.J."/>
            <person name="Tyler B.M."/>
            <person name="Meinhardt L.W."/>
            <person name="Bailey B.A."/>
        </authorList>
    </citation>
    <scope>NUCLEOTIDE SEQUENCE [LARGE SCALE GENOMIC DNA]</scope>
    <source>
        <strain evidence="2">zdho120</strain>
    </source>
</reference>
<proteinExistence type="predicted"/>
<dbReference type="STRING" id="4795.A0A225WIZ1"/>
<evidence type="ECO:0000313" key="2">
    <source>
        <dbReference type="Proteomes" id="UP000198211"/>
    </source>
</evidence>
<organism evidence="1 2">
    <name type="scientific">Phytophthora megakarya</name>
    <dbReference type="NCBI Taxonomy" id="4795"/>
    <lineage>
        <taxon>Eukaryota</taxon>
        <taxon>Sar</taxon>
        <taxon>Stramenopiles</taxon>
        <taxon>Oomycota</taxon>
        <taxon>Peronosporomycetes</taxon>
        <taxon>Peronosporales</taxon>
        <taxon>Peronosporaceae</taxon>
        <taxon>Phytophthora</taxon>
    </lineage>
</organism>
<sequence length="218" mass="24345">MSSQFDTHSSQGDGTDSVTDLATSQALAPPLERTQFDSWESFHSYLKEYFARTYQDMLRKCEAKVTTLQKKRQGIAERDVAIEIAGVGVFTTFTLNVMKKYHRGIAAVRQVESALGWTLTIEFNLHVDTHFQVFEDPDMGDKLKQLPLLSPEMDVLDPAGRGSLSDEAMTKVMEKLFGPNPKVRVANPNMISVPINGKVGQTIKHCLLFFSVLLTKSS</sequence>
<dbReference type="Proteomes" id="UP000198211">
    <property type="component" value="Unassembled WGS sequence"/>
</dbReference>
<name>A0A225WIZ1_9STRA</name>
<dbReference type="AlphaFoldDB" id="A0A225WIZ1"/>
<comment type="caution">
    <text evidence="1">The sequence shown here is derived from an EMBL/GenBank/DDBJ whole genome shotgun (WGS) entry which is preliminary data.</text>
</comment>
<dbReference type="EMBL" id="NBNE01000861">
    <property type="protein sequence ID" value="OWZ16830.1"/>
    <property type="molecule type" value="Genomic_DNA"/>
</dbReference>
<protein>
    <submittedName>
        <fullName evidence="1">Uncharacterized protein</fullName>
    </submittedName>
</protein>
<keyword evidence="2" id="KW-1185">Reference proteome</keyword>
<accession>A0A225WIZ1</accession>
<dbReference type="OrthoDB" id="93786at2759"/>
<gene>
    <name evidence="1" type="ORF">PHMEG_0009313</name>
</gene>